<evidence type="ECO:0000256" key="3">
    <source>
        <dbReference type="ARBA" id="ARBA00022833"/>
    </source>
</evidence>
<evidence type="ECO:0000313" key="7">
    <source>
        <dbReference type="Proteomes" id="UP001310594"/>
    </source>
</evidence>
<dbReference type="Pfam" id="PF00484">
    <property type="entry name" value="Pro_CA"/>
    <property type="match status" value="1"/>
</dbReference>
<feature type="binding site" evidence="4">
    <location>
        <position position="43"/>
    </location>
    <ligand>
        <name>Zn(2+)</name>
        <dbReference type="ChEBI" id="CHEBI:29105"/>
    </ligand>
</feature>
<feature type="binding site" evidence="4">
    <location>
        <position position="96"/>
    </location>
    <ligand>
        <name>Zn(2+)</name>
        <dbReference type="ChEBI" id="CHEBI:29105"/>
    </ligand>
</feature>
<accession>A0AAN7W2S6</accession>
<proteinExistence type="inferred from homology"/>
<sequence>MRKMLTENQEHLVASNKEYAKHFTNGHLPIPPTKKYLIVTCMDARIPPMAAYGIELGDAHVIRNAGGNARDAYRSILISQHMLGTTEILLIKHTQCGMLTFTNEQGRKIVNGHQGHEVCGPDFDFQPFSDLEGSVKEDVKWLKEGGGVVKGGVVSGWVYQCEDGKVKQIC</sequence>
<feature type="binding site" evidence="4">
    <location>
        <position position="41"/>
    </location>
    <ligand>
        <name>Zn(2+)</name>
        <dbReference type="ChEBI" id="CHEBI:29105"/>
    </ligand>
</feature>
<dbReference type="Gene3D" id="3.40.1050.10">
    <property type="entry name" value="Carbonic anhydrase"/>
    <property type="match status" value="1"/>
</dbReference>
<organism evidence="6 7">
    <name type="scientific">Elasticomyces elasticus</name>
    <dbReference type="NCBI Taxonomy" id="574655"/>
    <lineage>
        <taxon>Eukaryota</taxon>
        <taxon>Fungi</taxon>
        <taxon>Dikarya</taxon>
        <taxon>Ascomycota</taxon>
        <taxon>Pezizomycotina</taxon>
        <taxon>Dothideomycetes</taxon>
        <taxon>Dothideomycetidae</taxon>
        <taxon>Mycosphaerellales</taxon>
        <taxon>Teratosphaeriaceae</taxon>
        <taxon>Elasticomyces</taxon>
    </lineage>
</organism>
<dbReference type="GO" id="GO:0008270">
    <property type="term" value="F:zinc ion binding"/>
    <property type="evidence" value="ECO:0007669"/>
    <property type="project" value="UniProtKB-UniRule"/>
</dbReference>
<dbReference type="CDD" id="cd03379">
    <property type="entry name" value="beta_CA_cladeD"/>
    <property type="match status" value="1"/>
</dbReference>
<dbReference type="InterPro" id="IPR001765">
    <property type="entry name" value="Carbonic_anhydrase"/>
</dbReference>
<dbReference type="SUPFAM" id="SSF53056">
    <property type="entry name" value="beta-carbonic anhydrase, cab"/>
    <property type="match status" value="1"/>
</dbReference>
<evidence type="ECO:0000313" key="6">
    <source>
        <dbReference type="EMBL" id="KAK5690864.1"/>
    </source>
</evidence>
<dbReference type="PANTHER" id="PTHR43175">
    <property type="entry name" value="CARBONIC ANHYDRASE"/>
    <property type="match status" value="1"/>
</dbReference>
<evidence type="ECO:0000256" key="2">
    <source>
        <dbReference type="ARBA" id="ARBA00022723"/>
    </source>
</evidence>
<comment type="cofactor">
    <cofactor evidence="4">
        <name>Zn(2+)</name>
        <dbReference type="ChEBI" id="CHEBI:29105"/>
    </cofactor>
    <text evidence="4">Binds 1 zinc ion per subunit.</text>
</comment>
<comment type="function">
    <text evidence="5">Reversible hydration of carbon dioxide.</text>
</comment>
<keyword evidence="5" id="KW-0456">Lyase</keyword>
<comment type="caution">
    <text evidence="6">The sequence shown here is derived from an EMBL/GenBank/DDBJ whole genome shotgun (WGS) entry which is preliminary data.</text>
</comment>
<dbReference type="EMBL" id="JAVRQU010000023">
    <property type="protein sequence ID" value="KAK5690864.1"/>
    <property type="molecule type" value="Genomic_DNA"/>
</dbReference>
<gene>
    <name evidence="6" type="ORF">LTR97_012025</name>
</gene>
<dbReference type="Proteomes" id="UP001310594">
    <property type="component" value="Unassembled WGS sequence"/>
</dbReference>
<evidence type="ECO:0000256" key="5">
    <source>
        <dbReference type="RuleBase" id="RU003956"/>
    </source>
</evidence>
<keyword evidence="2 4" id="KW-0479">Metal-binding</keyword>
<dbReference type="EC" id="4.2.1.1" evidence="5"/>
<keyword evidence="3 4" id="KW-0862">Zinc</keyword>
<dbReference type="SMART" id="SM00947">
    <property type="entry name" value="Pro_CA"/>
    <property type="match status" value="1"/>
</dbReference>
<reference evidence="6" key="1">
    <citation type="submission" date="2023-08" db="EMBL/GenBank/DDBJ databases">
        <title>Black Yeasts Isolated from many extreme environments.</title>
        <authorList>
            <person name="Coleine C."/>
            <person name="Stajich J.E."/>
            <person name="Selbmann L."/>
        </authorList>
    </citation>
    <scope>NUCLEOTIDE SEQUENCE</scope>
    <source>
        <strain evidence="6">CCFEE 5810</strain>
    </source>
</reference>
<evidence type="ECO:0000256" key="4">
    <source>
        <dbReference type="PIRSR" id="PIRSR601765-1"/>
    </source>
</evidence>
<feature type="binding site" evidence="4">
    <location>
        <position position="93"/>
    </location>
    <ligand>
        <name>Zn(2+)</name>
        <dbReference type="ChEBI" id="CHEBI:29105"/>
    </ligand>
</feature>
<protein>
    <recommendedName>
        <fullName evidence="5">Carbonic anhydrase</fullName>
        <ecNumber evidence="5">4.2.1.1</ecNumber>
    </recommendedName>
    <alternativeName>
        <fullName evidence="5">Carbonate dehydratase</fullName>
    </alternativeName>
</protein>
<dbReference type="InterPro" id="IPR036874">
    <property type="entry name" value="Carbonic_anhydrase_sf"/>
</dbReference>
<dbReference type="GO" id="GO:0004089">
    <property type="term" value="F:carbonate dehydratase activity"/>
    <property type="evidence" value="ECO:0007669"/>
    <property type="project" value="UniProtKB-UniRule"/>
</dbReference>
<dbReference type="AlphaFoldDB" id="A0AAN7W2S6"/>
<evidence type="ECO:0000256" key="1">
    <source>
        <dbReference type="ARBA" id="ARBA00006217"/>
    </source>
</evidence>
<comment type="catalytic activity">
    <reaction evidence="5">
        <text>hydrogencarbonate + H(+) = CO2 + H2O</text>
        <dbReference type="Rhea" id="RHEA:10748"/>
        <dbReference type="ChEBI" id="CHEBI:15377"/>
        <dbReference type="ChEBI" id="CHEBI:15378"/>
        <dbReference type="ChEBI" id="CHEBI:16526"/>
        <dbReference type="ChEBI" id="CHEBI:17544"/>
        <dbReference type="EC" id="4.2.1.1"/>
    </reaction>
</comment>
<name>A0AAN7W2S6_9PEZI</name>
<comment type="similarity">
    <text evidence="1 5">Belongs to the beta-class carbonic anhydrase family.</text>
</comment>
<dbReference type="PANTHER" id="PTHR43175:SF3">
    <property type="entry name" value="CARBON DISULFIDE HYDROLASE"/>
    <property type="match status" value="1"/>
</dbReference>